<sequence>MKAGRRMPDDRTPADTPVLHERRGPVAYVTTKETTT</sequence>
<evidence type="ECO:0000256" key="1">
    <source>
        <dbReference type="SAM" id="MobiDB-lite"/>
    </source>
</evidence>
<reference evidence="2 3" key="1">
    <citation type="submission" date="2021-03" db="EMBL/GenBank/DDBJ databases">
        <title>Genomic Encyclopedia of Type Strains, Phase IV (KMG-IV): sequencing the most valuable type-strain genomes for metagenomic binning, comparative biology and taxonomic classification.</title>
        <authorList>
            <person name="Goeker M."/>
        </authorList>
    </citation>
    <scope>NUCLEOTIDE SEQUENCE [LARGE SCALE GENOMIC DNA]</scope>
    <source>
        <strain evidence="2 3">DSM 40526</strain>
    </source>
</reference>
<gene>
    <name evidence="2" type="ORF">J2Z77_002421</name>
</gene>
<keyword evidence="3" id="KW-1185">Reference proteome</keyword>
<evidence type="ECO:0000313" key="3">
    <source>
        <dbReference type="Proteomes" id="UP001519310"/>
    </source>
</evidence>
<name>A0ABS4L2Y8_STRAV</name>
<organism evidence="2 3">
    <name type="scientific">Streptomyces avidinii</name>
    <dbReference type="NCBI Taxonomy" id="1895"/>
    <lineage>
        <taxon>Bacteria</taxon>
        <taxon>Bacillati</taxon>
        <taxon>Actinomycetota</taxon>
        <taxon>Actinomycetes</taxon>
        <taxon>Kitasatosporales</taxon>
        <taxon>Streptomycetaceae</taxon>
        <taxon>Streptomyces</taxon>
    </lineage>
</organism>
<protein>
    <submittedName>
        <fullName evidence="2">Uncharacterized protein</fullName>
    </submittedName>
</protein>
<dbReference type="EMBL" id="JAGGLQ010000003">
    <property type="protein sequence ID" value="MBP2036630.1"/>
    <property type="molecule type" value="Genomic_DNA"/>
</dbReference>
<proteinExistence type="predicted"/>
<feature type="region of interest" description="Disordered" evidence="1">
    <location>
        <begin position="1"/>
        <end position="36"/>
    </location>
</feature>
<feature type="compositionally biased region" description="Basic and acidic residues" evidence="1">
    <location>
        <begin position="1"/>
        <end position="24"/>
    </location>
</feature>
<evidence type="ECO:0000313" key="2">
    <source>
        <dbReference type="EMBL" id="MBP2036630.1"/>
    </source>
</evidence>
<dbReference type="Proteomes" id="UP001519310">
    <property type="component" value="Unassembled WGS sequence"/>
</dbReference>
<comment type="caution">
    <text evidence="2">The sequence shown here is derived from an EMBL/GenBank/DDBJ whole genome shotgun (WGS) entry which is preliminary data.</text>
</comment>
<accession>A0ABS4L2Y8</accession>